<protein>
    <submittedName>
        <fullName evidence="1">Uncharacterized protein</fullName>
    </submittedName>
</protein>
<evidence type="ECO:0000313" key="2">
    <source>
        <dbReference type="Proteomes" id="UP001628192"/>
    </source>
</evidence>
<sequence>MIVMPNSNMRDMLTRIFLRYLQLKKEILFTFARYRDPLQCVSKTSRVACIFPFQTLFLFFNSRFQFESATPVVWTLAEAKKVV</sequence>
<proteinExistence type="predicted"/>
<dbReference type="EMBL" id="BAAFSG010000001">
    <property type="protein sequence ID" value="GAB1253662.1"/>
    <property type="molecule type" value="Genomic_DNA"/>
</dbReference>
<dbReference type="Proteomes" id="UP001628192">
    <property type="component" value="Unassembled WGS sequence"/>
</dbReference>
<organism evidence="1 2">
    <name type="scientific">Desulfovibrio falkowii</name>
    <dbReference type="NCBI Taxonomy" id="3136602"/>
    <lineage>
        <taxon>Bacteria</taxon>
        <taxon>Pseudomonadati</taxon>
        <taxon>Thermodesulfobacteriota</taxon>
        <taxon>Desulfovibrionia</taxon>
        <taxon>Desulfovibrionales</taxon>
        <taxon>Desulfovibrionaceae</taxon>
        <taxon>Desulfovibrio</taxon>
    </lineage>
</organism>
<name>A0ABQ0E7N7_9BACT</name>
<accession>A0ABQ0E7N7</accession>
<comment type="caution">
    <text evidence="1">The sequence shown here is derived from an EMBL/GenBank/DDBJ whole genome shotgun (WGS) entry which is preliminary data.</text>
</comment>
<evidence type="ECO:0000313" key="1">
    <source>
        <dbReference type="EMBL" id="GAB1253662.1"/>
    </source>
</evidence>
<keyword evidence="2" id="KW-1185">Reference proteome</keyword>
<gene>
    <name evidence="1" type="ORF">Defa_11490</name>
</gene>
<reference evidence="1 2" key="1">
    <citation type="journal article" date="2025" name="Int. J. Syst. Evol. Microbiol.">
        <title>Desulfovibrio falkowii sp. nov., Porphyromonas miyakawae sp. nov., Mediterraneibacter flintii sp. nov. and Owariibacterium komagatae gen. nov., sp. nov., isolated from human faeces.</title>
        <authorList>
            <person name="Hamaguchi T."/>
            <person name="Ohara M."/>
            <person name="Hisatomi A."/>
            <person name="Sekiguchi K."/>
            <person name="Takeda J.I."/>
            <person name="Ueyama J."/>
            <person name="Ito M."/>
            <person name="Nishiwaki H."/>
            <person name="Ogi T."/>
            <person name="Hirayama M."/>
            <person name="Ohkuma M."/>
            <person name="Sakamoto M."/>
            <person name="Ohno K."/>
        </authorList>
    </citation>
    <scope>NUCLEOTIDE SEQUENCE [LARGE SCALE GENOMIC DNA]</scope>
    <source>
        <strain evidence="1 2">13CB8C</strain>
    </source>
</reference>